<reference evidence="1" key="2">
    <citation type="submission" date="2021-10" db="EMBL/GenBank/DDBJ databases">
        <title>Phylogenomics reveals ancestral predisposition of the termite-cultivated fungus Termitomyces towards a domesticated lifestyle.</title>
        <authorList>
            <person name="Auxier B."/>
            <person name="Grum-Grzhimaylo A."/>
            <person name="Cardenas M.E."/>
            <person name="Lodge J.D."/>
            <person name="Laessoe T."/>
            <person name="Pedersen O."/>
            <person name="Smith M.E."/>
            <person name="Kuyper T.W."/>
            <person name="Franco-Molano E.A."/>
            <person name="Baroni T.J."/>
            <person name="Aanen D.K."/>
        </authorList>
    </citation>
    <scope>NUCLEOTIDE SEQUENCE</scope>
    <source>
        <strain evidence="1">AP01</strain>
        <tissue evidence="1">Mycelium</tissue>
    </source>
</reference>
<dbReference type="AlphaFoldDB" id="A0A9P7GFV0"/>
<accession>A0A9P7GFV0</accession>
<keyword evidence="2" id="KW-1185">Reference proteome</keyword>
<reference evidence="1" key="1">
    <citation type="submission" date="2020-07" db="EMBL/GenBank/DDBJ databases">
        <authorList>
            <person name="Nieuwenhuis M."/>
            <person name="Van De Peppel L.J.J."/>
        </authorList>
    </citation>
    <scope>NUCLEOTIDE SEQUENCE</scope>
    <source>
        <strain evidence="1">AP01</strain>
        <tissue evidence="1">Mycelium</tissue>
    </source>
</reference>
<dbReference type="EMBL" id="JABCKV010000006">
    <property type="protein sequence ID" value="KAG5647853.1"/>
    <property type="molecule type" value="Genomic_DNA"/>
</dbReference>
<proteinExistence type="predicted"/>
<dbReference type="OrthoDB" id="2094832at2759"/>
<organism evidence="1 2">
    <name type="scientific">Asterophora parasitica</name>
    <dbReference type="NCBI Taxonomy" id="117018"/>
    <lineage>
        <taxon>Eukaryota</taxon>
        <taxon>Fungi</taxon>
        <taxon>Dikarya</taxon>
        <taxon>Basidiomycota</taxon>
        <taxon>Agaricomycotina</taxon>
        <taxon>Agaricomycetes</taxon>
        <taxon>Agaricomycetidae</taxon>
        <taxon>Agaricales</taxon>
        <taxon>Tricholomatineae</taxon>
        <taxon>Lyophyllaceae</taxon>
        <taxon>Asterophora</taxon>
    </lineage>
</organism>
<comment type="caution">
    <text evidence="1">The sequence shown here is derived from an EMBL/GenBank/DDBJ whole genome shotgun (WGS) entry which is preliminary data.</text>
</comment>
<sequence>MRVSIAYLTRRSANLRLVEDEEEKKRHIIAVQKKAYEDSGTLATIKSTPETFPAGFVAGDAFDPNHHGPLLLNTNPAPIFKL</sequence>
<protein>
    <submittedName>
        <fullName evidence="1">Uncharacterized protein</fullName>
    </submittedName>
</protein>
<dbReference type="Proteomes" id="UP000775547">
    <property type="component" value="Unassembled WGS sequence"/>
</dbReference>
<evidence type="ECO:0000313" key="1">
    <source>
        <dbReference type="EMBL" id="KAG5647853.1"/>
    </source>
</evidence>
<name>A0A9P7GFV0_9AGAR</name>
<evidence type="ECO:0000313" key="2">
    <source>
        <dbReference type="Proteomes" id="UP000775547"/>
    </source>
</evidence>
<gene>
    <name evidence="1" type="ORF">DXG03_007777</name>
</gene>